<evidence type="ECO:0000313" key="2">
    <source>
        <dbReference type="Proteomes" id="UP000190896"/>
    </source>
</evidence>
<evidence type="ECO:0000313" key="1">
    <source>
        <dbReference type="EMBL" id="OOZ36041.1"/>
    </source>
</evidence>
<proteinExistence type="predicted"/>
<keyword evidence="2" id="KW-1185">Reference proteome</keyword>
<dbReference type="Proteomes" id="UP000190896">
    <property type="component" value="Unassembled WGS sequence"/>
</dbReference>
<dbReference type="AlphaFoldDB" id="A0A1T2KTC1"/>
<protein>
    <recommendedName>
        <fullName evidence="3">Phosphoglycerate mutase</fullName>
    </recommendedName>
</protein>
<dbReference type="RefSeq" id="WP_078487711.1">
    <property type="nucleotide sequence ID" value="NZ_MPRJ01000058.1"/>
</dbReference>
<comment type="caution">
    <text evidence="1">The sequence shown here is derived from an EMBL/GenBank/DDBJ whole genome shotgun (WGS) entry which is preliminary data.</text>
</comment>
<dbReference type="OrthoDB" id="5295974at2"/>
<organism evidence="1 2">
    <name type="scientific">Solemya velesiana gill symbiont</name>
    <dbReference type="NCBI Taxonomy" id="1918948"/>
    <lineage>
        <taxon>Bacteria</taxon>
        <taxon>Pseudomonadati</taxon>
        <taxon>Pseudomonadota</taxon>
        <taxon>Gammaproteobacteria</taxon>
        <taxon>sulfur-oxidizing symbionts</taxon>
    </lineage>
</organism>
<gene>
    <name evidence="1" type="ORF">BOW51_09140</name>
</gene>
<evidence type="ECO:0008006" key="3">
    <source>
        <dbReference type="Google" id="ProtNLM"/>
    </source>
</evidence>
<name>A0A1T2KTC1_9GAMM</name>
<sequence length="333" mass="37347">MAKPDSTLHLLVPGLLGPIKNLDVLRPFPKFPLLERMLSRADTATVAGEDYESTLLSLWGVETPEGRDMPTAALRRLGDGGIAYDRIWIQVSPVHLRPDRDRLLLFDVEDFDFSDEEAQGLISLFNEHFAEMGWQLDAPSAHRWYLSLDKLPAITTHELSVVSGRNMDLFLPEGEEALKWHSLLNEVQMLFTTSAVNEQRENRGKLPVNGAWFSGVGTLPQVSGIQYECVYADDPLLTGLVRAAGIDAQPLDEASAMGQGSAQVVYGDLFPAVMRADPFEWSERLAAFEQWLVNLDGKNILLYPCNGAAYEITNKSKRRFWHRSKPLFDFVQS</sequence>
<reference evidence="1 2" key="1">
    <citation type="submission" date="2016-11" db="EMBL/GenBank/DDBJ databases">
        <title>Mixed transmission modes and dynamic genome evolution in an obligate animal-bacterial symbiosis.</title>
        <authorList>
            <person name="Russell S.L."/>
            <person name="Corbett-Detig R.B."/>
            <person name="Cavanaugh C.M."/>
        </authorList>
    </citation>
    <scope>NUCLEOTIDE SEQUENCE [LARGE SCALE GENOMIC DNA]</scope>
    <source>
        <strain evidence="1">Se-Cadez</strain>
    </source>
</reference>
<dbReference type="EMBL" id="MPRJ01000058">
    <property type="protein sequence ID" value="OOZ36041.1"/>
    <property type="molecule type" value="Genomic_DNA"/>
</dbReference>
<accession>A0A1T2KTC1</accession>